<dbReference type="GO" id="GO:0008615">
    <property type="term" value="P:pyridoxine biosynthetic process"/>
    <property type="evidence" value="ECO:0007669"/>
    <property type="project" value="UniProtKB-UniRule"/>
</dbReference>
<evidence type="ECO:0000259" key="8">
    <source>
        <dbReference type="Pfam" id="PF11890"/>
    </source>
</evidence>
<evidence type="ECO:0000256" key="1">
    <source>
        <dbReference type="ARBA" id="ARBA00022490"/>
    </source>
</evidence>
<dbReference type="OrthoDB" id="9770208at2"/>
<keyword evidence="12" id="KW-1185">Reference proteome</keyword>
<keyword evidence="2 5" id="KW-0560">Oxidoreductase</keyword>
<feature type="binding site" evidence="5">
    <location>
        <position position="252"/>
    </location>
    <ligand>
        <name>NAD(+)</name>
        <dbReference type="ChEBI" id="CHEBI:57540"/>
    </ligand>
</feature>
<feature type="active site" evidence="5">
    <location>
        <position position="228"/>
    </location>
</feature>
<feature type="binding site" evidence="5">
    <location>
        <position position="71"/>
    </location>
    <ligand>
        <name>substrate</name>
    </ligand>
</feature>
<evidence type="ECO:0000259" key="6">
    <source>
        <dbReference type="Pfam" id="PF00389"/>
    </source>
</evidence>
<dbReference type="GO" id="GO:0005829">
    <property type="term" value="C:cytosol"/>
    <property type="evidence" value="ECO:0007669"/>
    <property type="project" value="TreeGrafter"/>
</dbReference>
<dbReference type="PANTHER" id="PTHR10996">
    <property type="entry name" value="2-HYDROXYACID DEHYDROGENASE-RELATED"/>
    <property type="match status" value="1"/>
</dbReference>
<evidence type="ECO:0000256" key="3">
    <source>
        <dbReference type="ARBA" id="ARBA00023027"/>
    </source>
</evidence>
<sequence>MKLLVDANIPASEPCFAPLGSVRCQPGREIDAEALADVDALIIRSITRLDAETIEAAKRQGSPLSFVGTCTIGTDHVDMNALEAHGIRFASAPGCNAEPVVDYVLSALLLAMERRGERLFGKRVGVVGVGNVGGRLAARLEAMGIEVWRCDPPRAEQQYDQTFEARAVETRTFENQAFHDLDSLMAECDVLCLHTPLVRDGIHATHHLLDARRVDALCPGTVLLNAGRGDCIDGEALKRRLVEQGDLTVLLDVWENEPAIDTELAGLVDLATPHIAGHSLEGKLRGTWQIHQQLVAHLGQAEQVSMAELTPPAALRRIELDAGLEPEEALRLCMRAIYDPRRDHDHLASAMRHLTPARGFDACRASYPLRREFATLEVALSSMAVELSPWLAGAGFRVTTSG</sequence>
<dbReference type="InterPro" id="IPR020921">
    <property type="entry name" value="Erythronate-4-P_DHase"/>
</dbReference>
<reference evidence="9 12" key="2">
    <citation type="submission" date="2019-07" db="EMBL/GenBank/DDBJ databases">
        <title>Whole genome shotgun sequence of Halomonas cupida NBRC 102219.</title>
        <authorList>
            <person name="Hosoyama A."/>
            <person name="Uohara A."/>
            <person name="Ohji S."/>
            <person name="Ichikawa N."/>
        </authorList>
    </citation>
    <scope>NUCLEOTIDE SEQUENCE [LARGE SCALE GENOMIC DNA]</scope>
    <source>
        <strain evidence="9 12">NBRC 102219</strain>
    </source>
</reference>
<evidence type="ECO:0000256" key="5">
    <source>
        <dbReference type="HAMAP-Rule" id="MF_01825"/>
    </source>
</evidence>
<dbReference type="Pfam" id="PF11890">
    <property type="entry name" value="DUF3410"/>
    <property type="match status" value="1"/>
</dbReference>
<dbReference type="InterPro" id="IPR006139">
    <property type="entry name" value="D-isomer_2_OHA_DH_cat_dom"/>
</dbReference>
<dbReference type="InterPro" id="IPR036291">
    <property type="entry name" value="NAD(P)-bd_dom_sf"/>
</dbReference>
<feature type="active site" description="Proton donor" evidence="5">
    <location>
        <position position="274"/>
    </location>
</feature>
<keyword evidence="4 5" id="KW-0664">Pyridoxine biosynthesis</keyword>
<evidence type="ECO:0000256" key="2">
    <source>
        <dbReference type="ARBA" id="ARBA00023002"/>
    </source>
</evidence>
<gene>
    <name evidence="5 9" type="primary">pdxB</name>
    <name evidence="9" type="ORF">HCU01_23800</name>
    <name evidence="10" type="ORF">SAMN05660971_00042</name>
</gene>
<comment type="pathway">
    <text evidence="5">Cofactor biosynthesis; pyridoxine 5'-phosphate biosynthesis; pyridoxine 5'-phosphate from D-erythrose 4-phosphate: step 2/5.</text>
</comment>
<dbReference type="SUPFAM" id="SSF51735">
    <property type="entry name" value="NAD(P)-binding Rossmann-fold domains"/>
    <property type="match status" value="1"/>
</dbReference>
<dbReference type="AlphaFoldDB" id="A0A1M6ZBH3"/>
<dbReference type="Gene3D" id="3.30.1370.170">
    <property type="match status" value="1"/>
</dbReference>
<dbReference type="Proteomes" id="UP000184123">
    <property type="component" value="Unassembled WGS sequence"/>
</dbReference>
<dbReference type="InterPro" id="IPR038251">
    <property type="entry name" value="PdxB_dimer_sf"/>
</dbReference>
<evidence type="ECO:0000259" key="7">
    <source>
        <dbReference type="Pfam" id="PF02826"/>
    </source>
</evidence>
<name>A0A1M6ZBH3_9GAMM</name>
<keyword evidence="1 5" id="KW-0963">Cytoplasm</keyword>
<dbReference type="EMBL" id="BJXU01000091">
    <property type="protein sequence ID" value="GEN24431.1"/>
    <property type="molecule type" value="Genomic_DNA"/>
</dbReference>
<dbReference type="PANTHER" id="PTHR10996:SF178">
    <property type="entry name" value="2-HYDROXYACID DEHYDROGENASE YGL185C-RELATED"/>
    <property type="match status" value="1"/>
</dbReference>
<dbReference type="Pfam" id="PF00389">
    <property type="entry name" value="2-Hacid_dh"/>
    <property type="match status" value="1"/>
</dbReference>
<dbReference type="Gene3D" id="3.40.50.720">
    <property type="entry name" value="NAD(P)-binding Rossmann-like Domain"/>
    <property type="match status" value="2"/>
</dbReference>
<evidence type="ECO:0000313" key="10">
    <source>
        <dbReference type="EMBL" id="SHL27841.1"/>
    </source>
</evidence>
<feature type="active site" evidence="5">
    <location>
        <position position="257"/>
    </location>
</feature>
<dbReference type="InterPro" id="IPR050223">
    <property type="entry name" value="D-isomer_2-hydroxyacid_DH"/>
</dbReference>
<feature type="binding site" evidence="5">
    <location>
        <position position="151"/>
    </location>
    <ligand>
        <name>NAD(+)</name>
        <dbReference type="ChEBI" id="CHEBI:57540"/>
    </ligand>
</feature>
<dbReference type="STRING" id="44933.SAMN05660971_00042"/>
<dbReference type="GO" id="GO:0016618">
    <property type="term" value="F:hydroxypyruvate reductase [NAD(P)H] activity"/>
    <property type="evidence" value="ECO:0007669"/>
    <property type="project" value="TreeGrafter"/>
</dbReference>
<evidence type="ECO:0000313" key="12">
    <source>
        <dbReference type="Proteomes" id="UP000321726"/>
    </source>
</evidence>
<evidence type="ECO:0000313" key="9">
    <source>
        <dbReference type="EMBL" id="GEN24431.1"/>
    </source>
</evidence>
<dbReference type="GO" id="GO:0051287">
    <property type="term" value="F:NAD binding"/>
    <property type="evidence" value="ECO:0007669"/>
    <property type="project" value="InterPro"/>
</dbReference>
<feature type="domain" description="D-isomer specific 2-hydroxyacid dehydrogenase catalytic" evidence="6">
    <location>
        <begin position="31"/>
        <end position="277"/>
    </location>
</feature>
<dbReference type="HAMAP" id="MF_01825">
    <property type="entry name" value="PdxB"/>
    <property type="match status" value="1"/>
</dbReference>
<dbReference type="GO" id="GO:0030267">
    <property type="term" value="F:glyoxylate reductase (NADPH) activity"/>
    <property type="evidence" value="ECO:0007669"/>
    <property type="project" value="TreeGrafter"/>
</dbReference>
<comment type="function">
    <text evidence="5">Catalyzes the oxidation of erythronate-4-phosphate to 3-hydroxy-2-oxo-4-phosphonooxybutanoate.</text>
</comment>
<dbReference type="InterPro" id="IPR006140">
    <property type="entry name" value="D-isomer_DH_NAD-bd"/>
</dbReference>
<comment type="subunit">
    <text evidence="5">Homodimer.</text>
</comment>
<feature type="binding site" evidence="5">
    <location>
        <position position="45"/>
    </location>
    <ligand>
        <name>substrate</name>
    </ligand>
</feature>
<dbReference type="GO" id="GO:0033711">
    <property type="term" value="F:4-phosphoerythronate dehydrogenase activity"/>
    <property type="evidence" value="ECO:0007669"/>
    <property type="project" value="UniProtKB-EC"/>
</dbReference>
<dbReference type="Proteomes" id="UP000321726">
    <property type="component" value="Unassembled WGS sequence"/>
</dbReference>
<dbReference type="PROSITE" id="PS00065">
    <property type="entry name" value="D_2_HYDROXYACID_DH_1"/>
    <property type="match status" value="1"/>
</dbReference>
<proteinExistence type="inferred from homology"/>
<comment type="similarity">
    <text evidence="5">Belongs to the D-isomer specific 2-hydroxyacid dehydrogenase family. PdxB subfamily.</text>
</comment>
<dbReference type="EMBL" id="FRCA01000001">
    <property type="protein sequence ID" value="SHL27841.1"/>
    <property type="molecule type" value="Genomic_DNA"/>
</dbReference>
<dbReference type="EC" id="1.1.1.290" evidence="5"/>
<feature type="domain" description="Erythronate-4-phosphate dehydrogenase dimerisation" evidence="8">
    <location>
        <begin position="309"/>
        <end position="381"/>
    </location>
</feature>
<evidence type="ECO:0000313" key="11">
    <source>
        <dbReference type="Proteomes" id="UP000184123"/>
    </source>
</evidence>
<dbReference type="InterPro" id="IPR029752">
    <property type="entry name" value="D-isomer_DH_CS1"/>
</dbReference>
<protein>
    <recommendedName>
        <fullName evidence="5">Erythronate-4-phosphate dehydrogenase</fullName>
        <ecNumber evidence="5">1.1.1.290</ecNumber>
    </recommendedName>
</protein>
<feature type="domain" description="D-isomer specific 2-hydroxyacid dehydrogenase NAD-binding" evidence="7">
    <location>
        <begin position="114"/>
        <end position="276"/>
    </location>
</feature>
<organism evidence="10 11">
    <name type="scientific">Halomonas cupida</name>
    <dbReference type="NCBI Taxonomy" id="44933"/>
    <lineage>
        <taxon>Bacteria</taxon>
        <taxon>Pseudomonadati</taxon>
        <taxon>Pseudomonadota</taxon>
        <taxon>Gammaproteobacteria</taxon>
        <taxon>Oceanospirillales</taxon>
        <taxon>Halomonadaceae</taxon>
        <taxon>Halomonas</taxon>
    </lineage>
</organism>
<dbReference type="RefSeq" id="WP_073433028.1">
    <property type="nucleotide sequence ID" value="NZ_BJXU01000091.1"/>
</dbReference>
<feature type="binding site" evidence="5">
    <location>
        <position position="277"/>
    </location>
    <ligand>
        <name>NAD(+)</name>
        <dbReference type="ChEBI" id="CHEBI:57540"/>
    </ligand>
</feature>
<keyword evidence="3 5" id="KW-0520">NAD</keyword>
<accession>A0A1M6ZBH3</accession>
<comment type="caution">
    <text evidence="5">Lacks conserved residue(s) required for the propagation of feature annotation.</text>
</comment>
<feature type="binding site" evidence="5">
    <location>
        <position position="195"/>
    </location>
    <ligand>
        <name>NAD(+)</name>
        <dbReference type="ChEBI" id="CHEBI:57540"/>
    </ligand>
</feature>
<dbReference type="Pfam" id="PF02826">
    <property type="entry name" value="2-Hacid_dh_C"/>
    <property type="match status" value="1"/>
</dbReference>
<dbReference type="UniPathway" id="UPA00244">
    <property type="reaction ID" value="UER00310"/>
</dbReference>
<comment type="catalytic activity">
    <reaction evidence="5">
        <text>4-phospho-D-erythronate + NAD(+) = (R)-3-hydroxy-2-oxo-4-phosphooxybutanoate + NADH + H(+)</text>
        <dbReference type="Rhea" id="RHEA:18829"/>
        <dbReference type="ChEBI" id="CHEBI:15378"/>
        <dbReference type="ChEBI" id="CHEBI:57540"/>
        <dbReference type="ChEBI" id="CHEBI:57945"/>
        <dbReference type="ChEBI" id="CHEBI:58538"/>
        <dbReference type="ChEBI" id="CHEBI:58766"/>
        <dbReference type="EC" id="1.1.1.290"/>
    </reaction>
</comment>
<dbReference type="InterPro" id="IPR024531">
    <property type="entry name" value="Erythronate-4-P_DHase_dimer"/>
</dbReference>
<dbReference type="CDD" id="cd12158">
    <property type="entry name" value="ErythrP_dh"/>
    <property type="match status" value="1"/>
</dbReference>
<comment type="subcellular location">
    <subcellularLocation>
        <location evidence="5">Cytoplasm</location>
    </subcellularLocation>
</comment>
<dbReference type="SUPFAM" id="SSF52283">
    <property type="entry name" value="Formate/glycerate dehydrogenase catalytic domain-like"/>
    <property type="match status" value="1"/>
</dbReference>
<reference evidence="10 11" key="1">
    <citation type="submission" date="2016-11" db="EMBL/GenBank/DDBJ databases">
        <authorList>
            <person name="Jaros S."/>
            <person name="Januszkiewicz K."/>
            <person name="Wedrychowicz H."/>
        </authorList>
    </citation>
    <scope>NUCLEOTIDE SEQUENCE [LARGE SCALE GENOMIC DNA]</scope>
    <source>
        <strain evidence="10 11">DSM 4740</strain>
    </source>
</reference>
<evidence type="ECO:0000256" key="4">
    <source>
        <dbReference type="ARBA" id="ARBA00023096"/>
    </source>
</evidence>
<dbReference type="GO" id="GO:0046983">
    <property type="term" value="F:protein dimerization activity"/>
    <property type="evidence" value="ECO:0007669"/>
    <property type="project" value="InterPro"/>
</dbReference>